<name>A0A1J7ISJ2_9PEZI</name>
<sequence length="182" mass="19412">MAQKERRTLLGVHGKEVRGLYDHFLASQGMTDEDVFLPAYAPDDDFCTTAVDQPHLPIRDLLYSRFATRVQEKFPILKINEDSGGYLLSMTALTRVLEVFQVFSSSSLLLVPMGILLFGGLGKLAMFGVVVASVFVISTVVVLGRGVGMGESGGSGHGNGLLLGVVAAYTAVLATFLAQLGT</sequence>
<feature type="transmembrane region" description="Helical" evidence="1">
    <location>
        <begin position="124"/>
        <end position="148"/>
    </location>
</feature>
<reference evidence="2 3" key="1">
    <citation type="submission" date="2016-10" db="EMBL/GenBank/DDBJ databases">
        <title>Draft genome sequence of Coniochaeta ligniaria NRRL30616, a lignocellulolytic fungus for bioabatement of inhibitors in plant biomass hydrolysates.</title>
        <authorList>
            <consortium name="DOE Joint Genome Institute"/>
            <person name="Jimenez D.J."/>
            <person name="Hector R.E."/>
            <person name="Riley R."/>
            <person name="Sun H."/>
            <person name="Grigoriev I.V."/>
            <person name="Van Elsas J.D."/>
            <person name="Nichols N.N."/>
        </authorList>
    </citation>
    <scope>NUCLEOTIDE SEQUENCE [LARGE SCALE GENOMIC DNA]</scope>
    <source>
        <strain evidence="2 3">NRRL 30616</strain>
    </source>
</reference>
<keyword evidence="3" id="KW-1185">Reference proteome</keyword>
<evidence type="ECO:0000313" key="3">
    <source>
        <dbReference type="Proteomes" id="UP000182658"/>
    </source>
</evidence>
<feature type="transmembrane region" description="Helical" evidence="1">
    <location>
        <begin position="96"/>
        <end position="118"/>
    </location>
</feature>
<gene>
    <name evidence="2" type="ORF">CONLIGDRAFT_632358</name>
</gene>
<dbReference type="EMBL" id="KV875097">
    <property type="protein sequence ID" value="OIW30309.1"/>
    <property type="molecule type" value="Genomic_DNA"/>
</dbReference>
<dbReference type="OrthoDB" id="5243170at2759"/>
<keyword evidence="1" id="KW-0812">Transmembrane</keyword>
<evidence type="ECO:0000313" key="2">
    <source>
        <dbReference type="EMBL" id="OIW30309.1"/>
    </source>
</evidence>
<dbReference type="InParanoid" id="A0A1J7ISJ2"/>
<accession>A0A1J7ISJ2</accession>
<protein>
    <submittedName>
        <fullName evidence="2">Uncharacterized protein</fullName>
    </submittedName>
</protein>
<organism evidence="2 3">
    <name type="scientific">Coniochaeta ligniaria NRRL 30616</name>
    <dbReference type="NCBI Taxonomy" id="1408157"/>
    <lineage>
        <taxon>Eukaryota</taxon>
        <taxon>Fungi</taxon>
        <taxon>Dikarya</taxon>
        <taxon>Ascomycota</taxon>
        <taxon>Pezizomycotina</taxon>
        <taxon>Sordariomycetes</taxon>
        <taxon>Sordariomycetidae</taxon>
        <taxon>Coniochaetales</taxon>
        <taxon>Coniochaetaceae</taxon>
        <taxon>Coniochaeta</taxon>
    </lineage>
</organism>
<proteinExistence type="predicted"/>
<evidence type="ECO:0000256" key="1">
    <source>
        <dbReference type="SAM" id="Phobius"/>
    </source>
</evidence>
<dbReference type="AlphaFoldDB" id="A0A1J7ISJ2"/>
<keyword evidence="1" id="KW-0472">Membrane</keyword>
<dbReference type="Proteomes" id="UP000182658">
    <property type="component" value="Unassembled WGS sequence"/>
</dbReference>
<keyword evidence="1" id="KW-1133">Transmembrane helix</keyword>
<feature type="transmembrane region" description="Helical" evidence="1">
    <location>
        <begin position="160"/>
        <end position="180"/>
    </location>
</feature>